<keyword evidence="5 7" id="KW-0067">ATP-binding</keyword>
<reference evidence="7 8" key="2">
    <citation type="submission" date="2020-03" db="EMBL/GenBank/DDBJ databases">
        <title>Roseomonas stagni sp. nov., isolated from pond water in Japan.</title>
        <authorList>
            <person name="Furuhata K."/>
            <person name="Miyamoto H."/>
            <person name="Goto K."/>
        </authorList>
    </citation>
    <scope>NUCLEOTIDE SEQUENCE [LARGE SCALE GENOMIC DNA]</scope>
    <source>
        <strain evidence="7 8">PeD5</strain>
    </source>
</reference>
<gene>
    <name evidence="7" type="ORF">G3576_12260</name>
</gene>
<keyword evidence="3" id="KW-0813">Transport</keyword>
<evidence type="ECO:0000313" key="7">
    <source>
        <dbReference type="EMBL" id="NGM20789.1"/>
    </source>
</evidence>
<evidence type="ECO:0000256" key="2">
    <source>
        <dbReference type="ARBA" id="ARBA00005417"/>
    </source>
</evidence>
<dbReference type="InterPro" id="IPR050319">
    <property type="entry name" value="ABC_transp_ATP-bind"/>
</dbReference>
<evidence type="ECO:0000313" key="8">
    <source>
        <dbReference type="Proteomes" id="UP000475385"/>
    </source>
</evidence>
<protein>
    <submittedName>
        <fullName evidence="7">ATP-binding cassette domain-containing protein</fullName>
    </submittedName>
</protein>
<dbReference type="Gene3D" id="3.40.50.300">
    <property type="entry name" value="P-loop containing nucleotide triphosphate hydrolases"/>
    <property type="match status" value="1"/>
</dbReference>
<dbReference type="SUPFAM" id="SSF52540">
    <property type="entry name" value="P-loop containing nucleoside triphosphate hydrolases"/>
    <property type="match status" value="1"/>
</dbReference>
<dbReference type="GO" id="GO:0005886">
    <property type="term" value="C:plasma membrane"/>
    <property type="evidence" value="ECO:0007669"/>
    <property type="project" value="UniProtKB-SubCell"/>
</dbReference>
<comment type="caution">
    <text evidence="7">The sequence shown here is derived from an EMBL/GenBank/DDBJ whole genome shotgun (WGS) entry which is preliminary data.</text>
</comment>
<proteinExistence type="inferred from homology"/>
<dbReference type="InterPro" id="IPR003593">
    <property type="entry name" value="AAA+_ATPase"/>
</dbReference>
<dbReference type="PROSITE" id="PS50893">
    <property type="entry name" value="ABC_TRANSPORTER_2"/>
    <property type="match status" value="1"/>
</dbReference>
<sequence>MTAPILEVEGLVKHFDVSRHVKVHAVNGVSFSIREGETLGVVGESGSGKSTIGRSVIRLLSPTGGTIRFRGRDITNLPESACRPLRAEMQMVFQDPWSALNPRIRIGDLIAEPLKLHTRLSAAERRDRAEALAIRVRLTPELLTRFPAELSGGQLQRVCIARAIATSPKLIVLDEPTSSLDLSVRAGILELLAELKAETGAAMMFISHDLGTVKLISDRILVLYLGSVVEYAPTAQVFADAAHPYSQALMSAHLPADPDAVLKRHVLQGEIPSPINLPPGCHFASRCPVAVPRCRIETPRLDAVAGDAEHRAACLRIAEGANRIPALEDAHG</sequence>
<dbReference type="AlphaFoldDB" id="A0A6M1LLA8"/>
<dbReference type="SMART" id="SM00382">
    <property type="entry name" value="AAA"/>
    <property type="match status" value="1"/>
</dbReference>
<dbReference type="GO" id="GO:0055085">
    <property type="term" value="P:transmembrane transport"/>
    <property type="evidence" value="ECO:0007669"/>
    <property type="project" value="UniProtKB-ARBA"/>
</dbReference>
<dbReference type="Pfam" id="PF08352">
    <property type="entry name" value="oligo_HPY"/>
    <property type="match status" value="1"/>
</dbReference>
<dbReference type="RefSeq" id="WP_164694691.1">
    <property type="nucleotide sequence ID" value="NZ_JAAIKB010000004.1"/>
</dbReference>
<evidence type="ECO:0000256" key="3">
    <source>
        <dbReference type="ARBA" id="ARBA00022448"/>
    </source>
</evidence>
<evidence type="ECO:0000259" key="6">
    <source>
        <dbReference type="PROSITE" id="PS50893"/>
    </source>
</evidence>
<dbReference type="Pfam" id="PF00005">
    <property type="entry name" value="ABC_tran"/>
    <property type="match status" value="1"/>
</dbReference>
<dbReference type="FunFam" id="3.40.50.300:FF:000016">
    <property type="entry name" value="Oligopeptide ABC transporter ATP-binding component"/>
    <property type="match status" value="1"/>
</dbReference>
<name>A0A6M1LLA8_9PROT</name>
<feature type="domain" description="ABC transporter" evidence="6">
    <location>
        <begin position="6"/>
        <end position="250"/>
    </location>
</feature>
<accession>A0A6M1LLA8</accession>
<dbReference type="EMBL" id="JAAIKB010000004">
    <property type="protein sequence ID" value="NGM20789.1"/>
    <property type="molecule type" value="Genomic_DNA"/>
</dbReference>
<evidence type="ECO:0000256" key="5">
    <source>
        <dbReference type="ARBA" id="ARBA00022840"/>
    </source>
</evidence>
<dbReference type="PROSITE" id="PS00211">
    <property type="entry name" value="ABC_TRANSPORTER_1"/>
    <property type="match status" value="1"/>
</dbReference>
<dbReference type="InterPro" id="IPR003439">
    <property type="entry name" value="ABC_transporter-like_ATP-bd"/>
</dbReference>
<keyword evidence="8" id="KW-1185">Reference proteome</keyword>
<dbReference type="CDD" id="cd03257">
    <property type="entry name" value="ABC_NikE_OppD_transporters"/>
    <property type="match status" value="1"/>
</dbReference>
<dbReference type="InterPro" id="IPR027417">
    <property type="entry name" value="P-loop_NTPase"/>
</dbReference>
<keyword evidence="4" id="KW-0547">Nucleotide-binding</keyword>
<evidence type="ECO:0000256" key="1">
    <source>
        <dbReference type="ARBA" id="ARBA00004417"/>
    </source>
</evidence>
<comment type="subcellular location">
    <subcellularLocation>
        <location evidence="1">Cell inner membrane</location>
        <topology evidence="1">Peripheral membrane protein</topology>
    </subcellularLocation>
</comment>
<comment type="similarity">
    <text evidence="2">Belongs to the ABC transporter superfamily.</text>
</comment>
<dbReference type="GO" id="GO:0016887">
    <property type="term" value="F:ATP hydrolysis activity"/>
    <property type="evidence" value="ECO:0007669"/>
    <property type="project" value="InterPro"/>
</dbReference>
<dbReference type="GO" id="GO:0015833">
    <property type="term" value="P:peptide transport"/>
    <property type="evidence" value="ECO:0007669"/>
    <property type="project" value="InterPro"/>
</dbReference>
<evidence type="ECO:0000256" key="4">
    <source>
        <dbReference type="ARBA" id="ARBA00022741"/>
    </source>
</evidence>
<dbReference type="GO" id="GO:0005524">
    <property type="term" value="F:ATP binding"/>
    <property type="evidence" value="ECO:0007669"/>
    <property type="project" value="UniProtKB-KW"/>
</dbReference>
<organism evidence="7 8">
    <name type="scientific">Falsiroseomonas algicola</name>
    <dbReference type="NCBI Taxonomy" id="2716930"/>
    <lineage>
        <taxon>Bacteria</taxon>
        <taxon>Pseudomonadati</taxon>
        <taxon>Pseudomonadota</taxon>
        <taxon>Alphaproteobacteria</taxon>
        <taxon>Acetobacterales</taxon>
        <taxon>Roseomonadaceae</taxon>
        <taxon>Falsiroseomonas</taxon>
    </lineage>
</organism>
<dbReference type="PANTHER" id="PTHR43776">
    <property type="entry name" value="TRANSPORT ATP-BINDING PROTEIN"/>
    <property type="match status" value="1"/>
</dbReference>
<dbReference type="InterPro" id="IPR013563">
    <property type="entry name" value="Oligopep_ABC_C"/>
</dbReference>
<dbReference type="PANTHER" id="PTHR43776:SF7">
    <property type="entry name" value="D,D-DIPEPTIDE TRANSPORT ATP-BINDING PROTEIN DDPF-RELATED"/>
    <property type="match status" value="1"/>
</dbReference>
<reference evidence="7 8" key="1">
    <citation type="submission" date="2020-02" db="EMBL/GenBank/DDBJ databases">
        <authorList>
            <person name="Kim H.M."/>
            <person name="Jeon C.O."/>
        </authorList>
    </citation>
    <scope>NUCLEOTIDE SEQUENCE [LARGE SCALE GENOMIC DNA]</scope>
    <source>
        <strain evidence="7 8">PeD5</strain>
    </source>
</reference>
<dbReference type="Proteomes" id="UP000475385">
    <property type="component" value="Unassembled WGS sequence"/>
</dbReference>
<dbReference type="NCBIfam" id="TIGR01727">
    <property type="entry name" value="oligo_HPY"/>
    <property type="match status" value="1"/>
</dbReference>
<dbReference type="InterPro" id="IPR017871">
    <property type="entry name" value="ABC_transporter-like_CS"/>
</dbReference>